<feature type="domain" description="BTB" evidence="1">
    <location>
        <begin position="18"/>
        <end position="76"/>
    </location>
</feature>
<reference evidence="2 3" key="1">
    <citation type="journal article" date="2024" name="Science">
        <title>Giant polyketide synthase enzymes in the biosynthesis of giant marine polyether toxins.</title>
        <authorList>
            <person name="Fallon T.R."/>
            <person name="Shende V.V."/>
            <person name="Wierzbicki I.H."/>
            <person name="Pendleton A.L."/>
            <person name="Watervoot N.F."/>
            <person name="Auber R.P."/>
            <person name="Gonzalez D.J."/>
            <person name="Wisecaver J.H."/>
            <person name="Moore B.S."/>
        </authorList>
    </citation>
    <scope>NUCLEOTIDE SEQUENCE [LARGE SCALE GENOMIC DNA]</scope>
    <source>
        <strain evidence="2 3">12B1</strain>
    </source>
</reference>
<dbReference type="Gene3D" id="3.30.710.10">
    <property type="entry name" value="Potassium Channel Kv1.1, Chain A"/>
    <property type="match status" value="1"/>
</dbReference>
<evidence type="ECO:0000313" key="2">
    <source>
        <dbReference type="EMBL" id="KAL1511649.1"/>
    </source>
</evidence>
<dbReference type="EMBL" id="JBGBPQ010000013">
    <property type="protein sequence ID" value="KAL1511649.1"/>
    <property type="molecule type" value="Genomic_DNA"/>
</dbReference>
<name>A0AB34J542_PRYPA</name>
<dbReference type="InterPro" id="IPR000210">
    <property type="entry name" value="BTB/POZ_dom"/>
</dbReference>
<dbReference type="PANTHER" id="PTHR24413">
    <property type="entry name" value="SPECKLE-TYPE POZ PROTEIN"/>
    <property type="match status" value="1"/>
</dbReference>
<gene>
    <name evidence="2" type="ORF">AB1Y20_004940</name>
</gene>
<evidence type="ECO:0000259" key="1">
    <source>
        <dbReference type="PROSITE" id="PS50097"/>
    </source>
</evidence>
<organism evidence="2 3">
    <name type="scientific">Prymnesium parvum</name>
    <name type="common">Toxic golden alga</name>
    <dbReference type="NCBI Taxonomy" id="97485"/>
    <lineage>
        <taxon>Eukaryota</taxon>
        <taxon>Haptista</taxon>
        <taxon>Haptophyta</taxon>
        <taxon>Prymnesiophyceae</taxon>
        <taxon>Prymnesiales</taxon>
        <taxon>Prymnesiaceae</taxon>
        <taxon>Prymnesium</taxon>
    </lineage>
</organism>
<proteinExistence type="predicted"/>
<dbReference type="SUPFAM" id="SSF54695">
    <property type="entry name" value="POZ domain"/>
    <property type="match status" value="1"/>
</dbReference>
<evidence type="ECO:0000313" key="3">
    <source>
        <dbReference type="Proteomes" id="UP001515480"/>
    </source>
</evidence>
<dbReference type="InterPro" id="IPR011333">
    <property type="entry name" value="SKP1/BTB/POZ_sf"/>
</dbReference>
<dbReference type="AlphaFoldDB" id="A0AB34J542"/>
<dbReference type="PROSITE" id="PS50097">
    <property type="entry name" value="BTB"/>
    <property type="match status" value="1"/>
</dbReference>
<keyword evidence="3" id="KW-1185">Reference proteome</keyword>
<comment type="caution">
    <text evidence="2">The sequence shown here is derived from an EMBL/GenBank/DDBJ whole genome shotgun (WGS) entry which is preliminary data.</text>
</comment>
<accession>A0AB34J542</accession>
<dbReference type="CDD" id="cd18186">
    <property type="entry name" value="BTB_POZ_ZBTB_KLHL-like"/>
    <property type="match status" value="1"/>
</dbReference>
<dbReference type="Pfam" id="PF00651">
    <property type="entry name" value="BTB"/>
    <property type="match status" value="1"/>
</dbReference>
<sequence length="245" mass="26387">MLTLLPYPSAQLSRGVHADVRFVLRDGEVWAHRCVLSARSEYFRRSLAWGGARVRTVRVADASSAAFWALLRHVYSASPSTLLPQPEAAEAEGAREEAEAEVEVWERLAAHAAHANRAAAAAGGARAARGALGAAGALEVRLLARRYMLPSLEAQAAARLQAELTPAEVVPLLLTAQHEGDDEAAALVSEWAVANFEAVAAQIDSWVGGRLLSAPECVRQLEEEQLVLLREQLRAAMVKQRFGLG</sequence>
<protein>
    <recommendedName>
        <fullName evidence="1">BTB domain-containing protein</fullName>
    </recommendedName>
</protein>
<dbReference type="Proteomes" id="UP001515480">
    <property type="component" value="Unassembled WGS sequence"/>
</dbReference>